<proteinExistence type="predicted"/>
<sequence>MTVKVRLIPGAISELFAQVSSSGRITLADRYGLMAALLEDSISQEERDSIDRLLHAFCRGRMHLVDEISAIWLS</sequence>
<protein>
    <submittedName>
        <fullName evidence="1">Uncharacterized protein</fullName>
    </submittedName>
</protein>
<dbReference type="EMBL" id="JAAHFQ010000942">
    <property type="protein sequence ID" value="NER31804.1"/>
    <property type="molecule type" value="Genomic_DNA"/>
</dbReference>
<accession>A0A6B3NNK2</accession>
<dbReference type="AlphaFoldDB" id="A0A6B3NNK2"/>
<name>A0A6B3NNK2_9CYAN</name>
<reference evidence="1" key="1">
    <citation type="submission" date="2019-11" db="EMBL/GenBank/DDBJ databases">
        <title>Genomic insights into an expanded diversity of filamentous marine cyanobacteria reveals the extraordinary biosynthetic potential of Moorea and Okeania.</title>
        <authorList>
            <person name="Ferreira Leao T."/>
            <person name="Wang M."/>
            <person name="Moss N."/>
            <person name="Da Silva R."/>
            <person name="Sanders J."/>
            <person name="Nurk S."/>
            <person name="Gurevich A."/>
            <person name="Humphrey G."/>
            <person name="Reher R."/>
            <person name="Zhu Q."/>
            <person name="Belda-Ferre P."/>
            <person name="Glukhov E."/>
            <person name="Rex R."/>
            <person name="Dorrestein P.C."/>
            <person name="Knight R."/>
            <person name="Pevzner P."/>
            <person name="Gerwick W.H."/>
            <person name="Gerwick L."/>
        </authorList>
    </citation>
    <scope>NUCLEOTIDE SEQUENCE</scope>
    <source>
        <strain evidence="1">SIO1C4</strain>
    </source>
</reference>
<comment type="caution">
    <text evidence="1">The sequence shown here is derived from an EMBL/GenBank/DDBJ whole genome shotgun (WGS) entry which is preliminary data.</text>
</comment>
<evidence type="ECO:0000313" key="1">
    <source>
        <dbReference type="EMBL" id="NER31804.1"/>
    </source>
</evidence>
<organism evidence="1">
    <name type="scientific">Symploca sp. SIO1C4</name>
    <dbReference type="NCBI Taxonomy" id="2607765"/>
    <lineage>
        <taxon>Bacteria</taxon>
        <taxon>Bacillati</taxon>
        <taxon>Cyanobacteriota</taxon>
        <taxon>Cyanophyceae</taxon>
        <taxon>Coleofasciculales</taxon>
        <taxon>Coleofasciculaceae</taxon>
        <taxon>Symploca</taxon>
    </lineage>
</organism>
<gene>
    <name evidence="1" type="ORF">F6J89_30395</name>
</gene>